<gene>
    <name evidence="3" type="ORF">SAMN05421538_106198</name>
</gene>
<evidence type="ECO:0000256" key="1">
    <source>
        <dbReference type="SAM" id="MobiDB-lite"/>
    </source>
</evidence>
<dbReference type="RefSeq" id="WP_090523890.1">
    <property type="nucleotide sequence ID" value="NZ_FNAH01000006.1"/>
</dbReference>
<sequence length="114" mass="11771">MMTAFRACLILCLLLTSHGLAAARGQPRVAEQQVLCLGGAAVQMLIGADGKPVRRLVLCADLALNVISAVVADPGVPVAPMRQTMREPAVAVPFTTSGRDTPPAQARGPPIMSG</sequence>
<proteinExistence type="predicted"/>
<dbReference type="STRING" id="591205.SAMN05421538_106198"/>
<keyword evidence="2" id="KW-0732">Signal</keyword>
<dbReference type="Proteomes" id="UP000199344">
    <property type="component" value="Unassembled WGS sequence"/>
</dbReference>
<dbReference type="OrthoDB" id="7863585at2"/>
<dbReference type="EMBL" id="FNAH01000006">
    <property type="protein sequence ID" value="SDE42385.1"/>
    <property type="molecule type" value="Genomic_DNA"/>
</dbReference>
<evidence type="ECO:0000256" key="2">
    <source>
        <dbReference type="SAM" id="SignalP"/>
    </source>
</evidence>
<keyword evidence="4" id="KW-1185">Reference proteome</keyword>
<evidence type="ECO:0000313" key="3">
    <source>
        <dbReference type="EMBL" id="SDE42385.1"/>
    </source>
</evidence>
<feature type="signal peptide" evidence="2">
    <location>
        <begin position="1"/>
        <end position="22"/>
    </location>
</feature>
<evidence type="ECO:0000313" key="4">
    <source>
        <dbReference type="Proteomes" id="UP000199344"/>
    </source>
</evidence>
<feature type="chain" id="PRO_5011443571" evidence="2">
    <location>
        <begin position="23"/>
        <end position="114"/>
    </location>
</feature>
<protein>
    <submittedName>
        <fullName evidence="3">Uncharacterized protein</fullName>
    </submittedName>
</protein>
<organism evidence="3 4">
    <name type="scientific">Paracoccus isoporae</name>
    <dbReference type="NCBI Taxonomy" id="591205"/>
    <lineage>
        <taxon>Bacteria</taxon>
        <taxon>Pseudomonadati</taxon>
        <taxon>Pseudomonadota</taxon>
        <taxon>Alphaproteobacteria</taxon>
        <taxon>Rhodobacterales</taxon>
        <taxon>Paracoccaceae</taxon>
        <taxon>Paracoccus</taxon>
    </lineage>
</organism>
<reference evidence="3 4" key="1">
    <citation type="submission" date="2016-10" db="EMBL/GenBank/DDBJ databases">
        <authorList>
            <person name="de Groot N.N."/>
        </authorList>
    </citation>
    <scope>NUCLEOTIDE SEQUENCE [LARGE SCALE GENOMIC DNA]</scope>
    <source>
        <strain evidence="3 4">DSM 22220</strain>
    </source>
</reference>
<feature type="region of interest" description="Disordered" evidence="1">
    <location>
        <begin position="91"/>
        <end position="114"/>
    </location>
</feature>
<name>A0A1G7CV58_9RHOB</name>
<accession>A0A1G7CV58</accession>
<dbReference type="AlphaFoldDB" id="A0A1G7CV58"/>